<comment type="caution">
    <text evidence="1">The sequence shown here is derived from an EMBL/GenBank/DDBJ whole genome shotgun (WGS) entry which is preliminary data.</text>
</comment>
<accession>A0A8S1XDK9</accession>
<sequence length="189" mass="21885">MIRKSSQLLPQNNDLIQEQQQYQSNDKQLECETIFIPANQKLNTDIDTSQYQPSSQEISKSTHNFIQNNSFQQPQLNNMSTISNPINNSQHYSSQNQNINSIINHSRLTISQLTQRDRSISNEKQSEELLAKVDELKDEIKGLQQKLKKPVQTNLQLKLPHRTAMLMQISSKNQIQVQKQEDPKSSQRN</sequence>
<protein>
    <submittedName>
        <fullName evidence="1">Uncharacterized protein</fullName>
    </submittedName>
</protein>
<evidence type="ECO:0000313" key="2">
    <source>
        <dbReference type="Proteomes" id="UP000689195"/>
    </source>
</evidence>
<dbReference type="Proteomes" id="UP000689195">
    <property type="component" value="Unassembled WGS sequence"/>
</dbReference>
<dbReference type="OrthoDB" id="308300at2759"/>
<evidence type="ECO:0000313" key="1">
    <source>
        <dbReference type="EMBL" id="CAD8198881.1"/>
    </source>
</evidence>
<name>A0A8S1XDK9_9CILI</name>
<dbReference type="AlphaFoldDB" id="A0A8S1XDK9"/>
<organism evidence="1 2">
    <name type="scientific">Paramecium pentaurelia</name>
    <dbReference type="NCBI Taxonomy" id="43138"/>
    <lineage>
        <taxon>Eukaryota</taxon>
        <taxon>Sar</taxon>
        <taxon>Alveolata</taxon>
        <taxon>Ciliophora</taxon>
        <taxon>Intramacronucleata</taxon>
        <taxon>Oligohymenophorea</taxon>
        <taxon>Peniculida</taxon>
        <taxon>Parameciidae</taxon>
        <taxon>Paramecium</taxon>
    </lineage>
</organism>
<keyword evidence="2" id="KW-1185">Reference proteome</keyword>
<proteinExistence type="predicted"/>
<gene>
    <name evidence="1" type="ORF">PPENT_87.1.T1200051</name>
</gene>
<dbReference type="EMBL" id="CAJJDO010000120">
    <property type="protein sequence ID" value="CAD8198881.1"/>
    <property type="molecule type" value="Genomic_DNA"/>
</dbReference>
<reference evidence="1" key="1">
    <citation type="submission" date="2021-01" db="EMBL/GenBank/DDBJ databases">
        <authorList>
            <consortium name="Genoscope - CEA"/>
            <person name="William W."/>
        </authorList>
    </citation>
    <scope>NUCLEOTIDE SEQUENCE</scope>
</reference>